<sequence length="18" mass="2075">MTLANLISLTHFRLALLF</sequence>
<proteinExistence type="predicted"/>
<name>A0A0E9VCU4_ANGAN</name>
<reference evidence="1" key="1">
    <citation type="submission" date="2014-11" db="EMBL/GenBank/DDBJ databases">
        <authorList>
            <person name="Amaro Gonzalez C."/>
        </authorList>
    </citation>
    <scope>NUCLEOTIDE SEQUENCE</scope>
</reference>
<dbReference type="EMBL" id="GBXM01032705">
    <property type="protein sequence ID" value="JAH75872.1"/>
    <property type="molecule type" value="Transcribed_RNA"/>
</dbReference>
<protein>
    <submittedName>
        <fullName evidence="1">Uncharacterized protein</fullName>
    </submittedName>
</protein>
<organism evidence="1">
    <name type="scientific">Anguilla anguilla</name>
    <name type="common">European freshwater eel</name>
    <name type="synonym">Muraena anguilla</name>
    <dbReference type="NCBI Taxonomy" id="7936"/>
    <lineage>
        <taxon>Eukaryota</taxon>
        <taxon>Metazoa</taxon>
        <taxon>Chordata</taxon>
        <taxon>Craniata</taxon>
        <taxon>Vertebrata</taxon>
        <taxon>Euteleostomi</taxon>
        <taxon>Actinopterygii</taxon>
        <taxon>Neopterygii</taxon>
        <taxon>Teleostei</taxon>
        <taxon>Anguilliformes</taxon>
        <taxon>Anguillidae</taxon>
        <taxon>Anguilla</taxon>
    </lineage>
</organism>
<accession>A0A0E9VCU4</accession>
<evidence type="ECO:0000313" key="1">
    <source>
        <dbReference type="EMBL" id="JAH75872.1"/>
    </source>
</evidence>
<dbReference type="AlphaFoldDB" id="A0A0E9VCU4"/>
<reference evidence="1" key="2">
    <citation type="journal article" date="2015" name="Fish Shellfish Immunol.">
        <title>Early steps in the European eel (Anguilla anguilla)-Vibrio vulnificus interaction in the gills: Role of the RtxA13 toxin.</title>
        <authorList>
            <person name="Callol A."/>
            <person name="Pajuelo D."/>
            <person name="Ebbesson L."/>
            <person name="Teles M."/>
            <person name="MacKenzie S."/>
            <person name="Amaro C."/>
        </authorList>
    </citation>
    <scope>NUCLEOTIDE SEQUENCE</scope>
</reference>